<sequence>MHSGGGGRRSFDPEYGIPAVICVRDATQLIVTDEVELPGSSTGGAA</sequence>
<protein>
    <submittedName>
        <fullName evidence="1">Uncharacterized protein</fullName>
    </submittedName>
</protein>
<dbReference type="AlphaFoldDB" id="A0A6M6JPS8"/>
<name>A0A6M6JPS8_9PSEU</name>
<evidence type="ECO:0000313" key="2">
    <source>
        <dbReference type="Proteomes" id="UP000505377"/>
    </source>
</evidence>
<evidence type="ECO:0000313" key="1">
    <source>
        <dbReference type="EMBL" id="QJY49405.1"/>
    </source>
</evidence>
<gene>
    <name evidence="1" type="ORF">HOP40_29635</name>
</gene>
<dbReference type="KEGG" id="pbro:HOP40_29635"/>
<organism evidence="1 2">
    <name type="scientific">Pseudonocardia broussonetiae</name>
    <dbReference type="NCBI Taxonomy" id="2736640"/>
    <lineage>
        <taxon>Bacteria</taxon>
        <taxon>Bacillati</taxon>
        <taxon>Actinomycetota</taxon>
        <taxon>Actinomycetes</taxon>
        <taxon>Pseudonocardiales</taxon>
        <taxon>Pseudonocardiaceae</taxon>
        <taxon>Pseudonocardia</taxon>
    </lineage>
</organism>
<keyword evidence="2" id="KW-1185">Reference proteome</keyword>
<dbReference type="Proteomes" id="UP000505377">
    <property type="component" value="Chromosome"/>
</dbReference>
<reference evidence="1 2" key="1">
    <citation type="submission" date="2020-05" db="EMBL/GenBank/DDBJ databases">
        <authorList>
            <person name="Mo P."/>
        </authorList>
    </citation>
    <scope>NUCLEOTIDE SEQUENCE [LARGE SCALE GENOMIC DNA]</scope>
    <source>
        <strain evidence="1 2">Gen01</strain>
    </source>
</reference>
<dbReference type="RefSeq" id="WP_172165068.1">
    <property type="nucleotide sequence ID" value="NZ_CP053564.1"/>
</dbReference>
<proteinExistence type="predicted"/>
<accession>A0A6M6JPS8</accession>
<dbReference type="EMBL" id="CP053564">
    <property type="protein sequence ID" value="QJY49405.1"/>
    <property type="molecule type" value="Genomic_DNA"/>
</dbReference>